<evidence type="ECO:0000256" key="8">
    <source>
        <dbReference type="ARBA" id="ARBA00035676"/>
    </source>
</evidence>
<evidence type="ECO:0000313" key="14">
    <source>
        <dbReference type="Proteomes" id="UP001201273"/>
    </source>
</evidence>
<dbReference type="CDD" id="cd01559">
    <property type="entry name" value="ADCL_like"/>
    <property type="match status" value="1"/>
</dbReference>
<evidence type="ECO:0000256" key="11">
    <source>
        <dbReference type="RuleBase" id="RU004106"/>
    </source>
</evidence>
<dbReference type="NCBIfam" id="NF004761">
    <property type="entry name" value="PRK06092.1"/>
    <property type="match status" value="1"/>
</dbReference>
<dbReference type="EC" id="4.1.3.38" evidence="8 10"/>
<comment type="catalytic activity">
    <reaction evidence="9">
        <text>4-amino-4-deoxychorismate = 4-aminobenzoate + pyruvate + H(+)</text>
        <dbReference type="Rhea" id="RHEA:16201"/>
        <dbReference type="ChEBI" id="CHEBI:15361"/>
        <dbReference type="ChEBI" id="CHEBI:15378"/>
        <dbReference type="ChEBI" id="CHEBI:17836"/>
        <dbReference type="ChEBI" id="CHEBI:58406"/>
        <dbReference type="EC" id="4.1.3.38"/>
    </reaction>
</comment>
<dbReference type="InterPro" id="IPR036038">
    <property type="entry name" value="Aminotransferase-like"/>
</dbReference>
<keyword evidence="5" id="KW-0289">Folate biosynthesis</keyword>
<accession>A0ABS8WD29</accession>
<dbReference type="PANTHER" id="PTHR42743">
    <property type="entry name" value="AMINO-ACID AMINOTRANSFERASE"/>
    <property type="match status" value="1"/>
</dbReference>
<name>A0ABS8WD29_9GAMM</name>
<dbReference type="PROSITE" id="PS00770">
    <property type="entry name" value="AA_TRANSFER_CLASS_4"/>
    <property type="match status" value="1"/>
</dbReference>
<comment type="pathway">
    <text evidence="7">Cofactor biosynthesis; tetrahydrofolate biosynthesis; 4-aminobenzoate from chorismate: step 2/2.</text>
</comment>
<dbReference type="Pfam" id="PF01063">
    <property type="entry name" value="Aminotran_4"/>
    <property type="match status" value="1"/>
</dbReference>
<dbReference type="GO" id="GO:0008696">
    <property type="term" value="F:4-amino-4-deoxychorismate lyase activity"/>
    <property type="evidence" value="ECO:0007669"/>
    <property type="project" value="UniProtKB-EC"/>
</dbReference>
<gene>
    <name evidence="13" type="primary">pabC</name>
    <name evidence="13" type="ORF">K6Y31_10530</name>
</gene>
<keyword evidence="4 12" id="KW-0663">Pyridoxal phosphate</keyword>
<keyword evidence="14" id="KW-1185">Reference proteome</keyword>
<evidence type="ECO:0000256" key="2">
    <source>
        <dbReference type="ARBA" id="ARBA00009320"/>
    </source>
</evidence>
<dbReference type="InterPro" id="IPR043132">
    <property type="entry name" value="BCAT-like_C"/>
</dbReference>
<keyword evidence="6 13" id="KW-0456">Lyase</keyword>
<evidence type="ECO:0000313" key="13">
    <source>
        <dbReference type="EMBL" id="MCE2595250.1"/>
    </source>
</evidence>
<dbReference type="NCBIfam" id="TIGR03461">
    <property type="entry name" value="pabC_Proteo"/>
    <property type="match status" value="1"/>
</dbReference>
<dbReference type="InterPro" id="IPR050571">
    <property type="entry name" value="Class-IV_PLP-Dep_Aminotrnsfr"/>
</dbReference>
<evidence type="ECO:0000256" key="6">
    <source>
        <dbReference type="ARBA" id="ARBA00023239"/>
    </source>
</evidence>
<dbReference type="Gene3D" id="3.30.470.10">
    <property type="match status" value="1"/>
</dbReference>
<protein>
    <recommendedName>
        <fullName evidence="8 10">Aminodeoxychorismate lyase</fullName>
        <ecNumber evidence="8 10">4.1.3.38</ecNumber>
    </recommendedName>
</protein>
<comment type="similarity">
    <text evidence="2 11">Belongs to the class-IV pyridoxal-phosphate-dependent aminotransferase family.</text>
</comment>
<dbReference type="InterPro" id="IPR043131">
    <property type="entry name" value="BCAT-like_N"/>
</dbReference>
<dbReference type="SUPFAM" id="SSF56752">
    <property type="entry name" value="D-aminoacid aminotransferase-like PLP-dependent enzymes"/>
    <property type="match status" value="1"/>
</dbReference>
<evidence type="ECO:0000256" key="5">
    <source>
        <dbReference type="ARBA" id="ARBA00022909"/>
    </source>
</evidence>
<evidence type="ECO:0000256" key="4">
    <source>
        <dbReference type="ARBA" id="ARBA00022898"/>
    </source>
</evidence>
<dbReference type="EMBL" id="JAIMJA010000009">
    <property type="protein sequence ID" value="MCE2595250.1"/>
    <property type="molecule type" value="Genomic_DNA"/>
</dbReference>
<evidence type="ECO:0000256" key="12">
    <source>
        <dbReference type="RuleBase" id="RU004516"/>
    </source>
</evidence>
<evidence type="ECO:0000256" key="7">
    <source>
        <dbReference type="ARBA" id="ARBA00035633"/>
    </source>
</evidence>
<dbReference type="InterPro" id="IPR001544">
    <property type="entry name" value="Aminotrans_IV"/>
</dbReference>
<sequence length="268" mass="29943">MMLINGEPNRQISPADRGLAYGDGFFTTAKVVRGKVEFWRDHVERLMLASKKFAIELPSLLTLFSEVQTAIAGVELGCLKILITRGEGGRGYSGAGCENPTRIISVTPWPAQYQLWQRSGIALAPCQYQLGLNPQLAGYKTLNRLDQVLIKQELESLDVDDVIVCDINGYVVESSAANVFWFEQGTLYTPDLSQAGVNGVMRKQVLRCAEQLEIPVNIVKFKLDQLAQVDSMFITNTLMGLVPIKQFQQRVLTDFSLVQRLQQEIKDD</sequence>
<dbReference type="RefSeq" id="WP_233052743.1">
    <property type="nucleotide sequence ID" value="NZ_JAIMJA010000009.1"/>
</dbReference>
<comment type="cofactor">
    <cofactor evidence="1 12">
        <name>pyridoxal 5'-phosphate</name>
        <dbReference type="ChEBI" id="CHEBI:597326"/>
    </cofactor>
</comment>
<dbReference type="InterPro" id="IPR018300">
    <property type="entry name" value="Aminotrans_IV_CS"/>
</dbReference>
<evidence type="ECO:0000256" key="3">
    <source>
        <dbReference type="ARBA" id="ARBA00011738"/>
    </source>
</evidence>
<dbReference type="Gene3D" id="3.20.10.10">
    <property type="entry name" value="D-amino Acid Aminotransferase, subunit A, domain 2"/>
    <property type="match status" value="1"/>
</dbReference>
<proteinExistence type="inferred from homology"/>
<dbReference type="InterPro" id="IPR017824">
    <property type="entry name" value="Aminodeoxychorismate_lyase_IV"/>
</dbReference>
<organism evidence="13 14">
    <name type="scientific">Motilimonas cestriensis</name>
    <dbReference type="NCBI Taxonomy" id="2742685"/>
    <lineage>
        <taxon>Bacteria</taxon>
        <taxon>Pseudomonadati</taxon>
        <taxon>Pseudomonadota</taxon>
        <taxon>Gammaproteobacteria</taxon>
        <taxon>Alteromonadales</taxon>
        <taxon>Alteromonadales genera incertae sedis</taxon>
        <taxon>Motilimonas</taxon>
    </lineage>
</organism>
<dbReference type="Proteomes" id="UP001201273">
    <property type="component" value="Unassembled WGS sequence"/>
</dbReference>
<reference evidence="13 14" key="1">
    <citation type="journal article" date="2022" name="Environ. Microbiol. Rep.">
        <title>Eco-phylogenetic analyses reveal divergent evolution of vitamin B12 metabolism in the marine bacterial family 'Psychromonadaceae'.</title>
        <authorList>
            <person name="Jin X."/>
            <person name="Yang Y."/>
            <person name="Cao H."/>
            <person name="Gao B."/>
            <person name="Zhao Z."/>
        </authorList>
    </citation>
    <scope>NUCLEOTIDE SEQUENCE [LARGE SCALE GENOMIC DNA]</scope>
    <source>
        <strain evidence="13 14">MKS20</strain>
    </source>
</reference>
<evidence type="ECO:0000256" key="1">
    <source>
        <dbReference type="ARBA" id="ARBA00001933"/>
    </source>
</evidence>
<dbReference type="PANTHER" id="PTHR42743:SF2">
    <property type="entry name" value="AMINODEOXYCHORISMATE LYASE"/>
    <property type="match status" value="1"/>
</dbReference>
<evidence type="ECO:0000256" key="10">
    <source>
        <dbReference type="NCBIfam" id="TIGR03461"/>
    </source>
</evidence>
<comment type="caution">
    <text evidence="13">The sequence shown here is derived from an EMBL/GenBank/DDBJ whole genome shotgun (WGS) entry which is preliminary data.</text>
</comment>
<comment type="subunit">
    <text evidence="3">Homodimer.</text>
</comment>
<evidence type="ECO:0000256" key="9">
    <source>
        <dbReference type="ARBA" id="ARBA00049529"/>
    </source>
</evidence>